<protein>
    <recommendedName>
        <fullName evidence="3">DUF2471 domain-containing protein</fullName>
    </recommendedName>
</protein>
<evidence type="ECO:0000313" key="1">
    <source>
        <dbReference type="EMBL" id="ANB72628.1"/>
    </source>
</evidence>
<keyword evidence="2" id="KW-1185">Reference proteome</keyword>
<name>A0A160FKQ5_9BURK</name>
<evidence type="ECO:0008006" key="3">
    <source>
        <dbReference type="Google" id="ProtNLM"/>
    </source>
</evidence>
<dbReference type="AlphaFoldDB" id="A0A160FKQ5"/>
<dbReference type="Proteomes" id="UP000076852">
    <property type="component" value="Chromosome 1"/>
</dbReference>
<organism evidence="1 2">
    <name type="scientific">Paraburkholderia phytofirmans OLGA172</name>
    <dbReference type="NCBI Taxonomy" id="1417228"/>
    <lineage>
        <taxon>Bacteria</taxon>
        <taxon>Pseudomonadati</taxon>
        <taxon>Pseudomonadota</taxon>
        <taxon>Betaproteobacteria</taxon>
        <taxon>Burkholderiales</taxon>
        <taxon>Burkholderiaceae</taxon>
        <taxon>Paraburkholderia</taxon>
    </lineage>
</organism>
<sequence>MEVLFAAQAAVRDAVPAVVRRHRSADILTWRLLHQIEAEVLAEVAAAGPHSQRILNMLRAPAALDYPTDDRPVSFEGHDFVPIVFNAISDAWRCVD</sequence>
<accession>A0A160FKQ5</accession>
<dbReference type="RefSeq" id="WP_063496054.1">
    <property type="nucleotide sequence ID" value="NZ_CP014578.1"/>
</dbReference>
<dbReference type="Pfam" id="PF10616">
    <property type="entry name" value="DUF2471"/>
    <property type="match status" value="1"/>
</dbReference>
<gene>
    <name evidence="1" type="ORF">AYM40_09800</name>
</gene>
<dbReference type="KEGG" id="buz:AYM40_09800"/>
<dbReference type="EMBL" id="CP014578">
    <property type="protein sequence ID" value="ANB72628.1"/>
    <property type="molecule type" value="Genomic_DNA"/>
</dbReference>
<evidence type="ECO:0000313" key="2">
    <source>
        <dbReference type="Proteomes" id="UP000076852"/>
    </source>
</evidence>
<reference evidence="1 2" key="1">
    <citation type="journal article" date="2016" name="Gene">
        <title>PacBio SMRT assembly of a complex multi-replicon genome reveals chlorocatechol degradative operon in a region of genome plasticity.</title>
        <authorList>
            <person name="Ricker N."/>
            <person name="Shen S.Y."/>
            <person name="Goordial J."/>
            <person name="Jin S."/>
            <person name="Fulthorpe R.R."/>
        </authorList>
    </citation>
    <scope>NUCLEOTIDE SEQUENCE [LARGE SCALE GENOMIC DNA]</scope>
    <source>
        <strain evidence="1 2">OLGA172</strain>
    </source>
</reference>
<dbReference type="OrthoDB" id="8777060at2"/>
<proteinExistence type="predicted"/>
<dbReference type="InterPro" id="IPR018894">
    <property type="entry name" value="DUF2471"/>
</dbReference>
<dbReference type="STRING" id="1804984.AYM40_09800"/>